<keyword evidence="4 5" id="KW-0143">Chaperone</keyword>
<evidence type="ECO:0000256" key="3">
    <source>
        <dbReference type="ARBA" id="ARBA00022552"/>
    </source>
</evidence>
<comment type="subcellular location">
    <subcellularLocation>
        <location evidence="5">Cytoplasm</location>
    </subcellularLocation>
</comment>
<dbReference type="InterPro" id="IPR011961">
    <property type="entry name" value="RimM"/>
</dbReference>
<organism evidence="8 9">
    <name type="scientific">Buchnera aphidicola</name>
    <name type="common">Melanaphis sacchari</name>
    <dbReference type="NCBI Taxonomy" id="2173854"/>
    <lineage>
        <taxon>Bacteria</taxon>
        <taxon>Pseudomonadati</taxon>
        <taxon>Pseudomonadota</taxon>
        <taxon>Gammaproteobacteria</taxon>
        <taxon>Enterobacterales</taxon>
        <taxon>Erwiniaceae</taxon>
        <taxon>Buchnera</taxon>
    </lineage>
</organism>
<dbReference type="GO" id="GO:0043022">
    <property type="term" value="F:ribosome binding"/>
    <property type="evidence" value="ECO:0007669"/>
    <property type="project" value="InterPro"/>
</dbReference>
<comment type="similarity">
    <text evidence="5">Belongs to the RimM family.</text>
</comment>
<dbReference type="InterPro" id="IPR009000">
    <property type="entry name" value="Transl_B-barrel_sf"/>
</dbReference>
<evidence type="ECO:0000256" key="1">
    <source>
        <dbReference type="ARBA" id="ARBA00022490"/>
    </source>
</evidence>
<evidence type="ECO:0000256" key="5">
    <source>
        <dbReference type="HAMAP-Rule" id="MF_00014"/>
    </source>
</evidence>
<comment type="function">
    <text evidence="5">An accessory protein needed during the final step in the assembly of 30S ribosomal subunit, possibly for assembly of the head region. Essential for efficient processing of 16S rRNA. May be needed both before and after RbfA during the maturation of 16S rRNA. It has affinity for free ribosomal 30S subunits but not for 70S ribosomes.</text>
</comment>
<dbReference type="Pfam" id="PF01782">
    <property type="entry name" value="RimM"/>
    <property type="match status" value="1"/>
</dbReference>
<dbReference type="PANTHER" id="PTHR33692">
    <property type="entry name" value="RIBOSOME MATURATION FACTOR RIMM"/>
    <property type="match status" value="1"/>
</dbReference>
<keyword evidence="1 5" id="KW-0963">Cytoplasm</keyword>
<evidence type="ECO:0000259" key="7">
    <source>
        <dbReference type="Pfam" id="PF24986"/>
    </source>
</evidence>
<dbReference type="Gene3D" id="2.30.30.240">
    <property type="entry name" value="PRC-barrel domain"/>
    <property type="match status" value="1"/>
</dbReference>
<dbReference type="HAMAP" id="MF_00014">
    <property type="entry name" value="Ribosome_mat_RimM"/>
    <property type="match status" value="1"/>
</dbReference>
<dbReference type="EMBL" id="CP029161">
    <property type="protein sequence ID" value="AWH90401.1"/>
    <property type="molecule type" value="Genomic_DNA"/>
</dbReference>
<evidence type="ECO:0000259" key="6">
    <source>
        <dbReference type="Pfam" id="PF01782"/>
    </source>
</evidence>
<dbReference type="OrthoDB" id="9783509at2"/>
<comment type="subunit">
    <text evidence="5">Binds ribosomal protein uS19.</text>
</comment>
<dbReference type="PANTHER" id="PTHR33692:SF1">
    <property type="entry name" value="RIBOSOME MATURATION FACTOR RIMM"/>
    <property type="match status" value="1"/>
</dbReference>
<gene>
    <name evidence="5" type="primary">rimM</name>
    <name evidence="8" type="ORF">DD681_01070</name>
</gene>
<evidence type="ECO:0000256" key="2">
    <source>
        <dbReference type="ARBA" id="ARBA00022517"/>
    </source>
</evidence>
<dbReference type="SUPFAM" id="SSF50447">
    <property type="entry name" value="Translation proteins"/>
    <property type="match status" value="1"/>
</dbReference>
<dbReference type="Proteomes" id="UP000244884">
    <property type="component" value="Chromosome"/>
</dbReference>
<dbReference type="InterPro" id="IPR036976">
    <property type="entry name" value="RimM_N_sf"/>
</dbReference>
<dbReference type="AlphaFoldDB" id="A0A2U8DFW2"/>
<evidence type="ECO:0000313" key="9">
    <source>
        <dbReference type="Proteomes" id="UP000244884"/>
    </source>
</evidence>
<dbReference type="SUPFAM" id="SSF50346">
    <property type="entry name" value="PRC-barrel domain"/>
    <property type="match status" value="1"/>
</dbReference>
<dbReference type="Pfam" id="PF24986">
    <property type="entry name" value="PRC_RimM"/>
    <property type="match status" value="1"/>
</dbReference>
<dbReference type="NCBIfam" id="TIGR02273">
    <property type="entry name" value="16S_RimM"/>
    <property type="match status" value="1"/>
</dbReference>
<dbReference type="InterPro" id="IPR056792">
    <property type="entry name" value="PRC_RimM"/>
</dbReference>
<name>A0A2U8DFW2_9GAMM</name>
<comment type="domain">
    <text evidence="5">The PRC barrel domain binds ribosomal protein uS19.</text>
</comment>
<protein>
    <recommendedName>
        <fullName evidence="5">Ribosome maturation factor RimM</fullName>
    </recommendedName>
</protein>
<dbReference type="GO" id="GO:0005840">
    <property type="term" value="C:ribosome"/>
    <property type="evidence" value="ECO:0007669"/>
    <property type="project" value="InterPro"/>
</dbReference>
<accession>A0A2U8DFW2</accession>
<feature type="domain" description="Ribosome maturation factor RimM PRC barrel" evidence="7">
    <location>
        <begin position="93"/>
        <end position="163"/>
    </location>
</feature>
<dbReference type="InterPro" id="IPR011033">
    <property type="entry name" value="PRC_barrel-like_sf"/>
</dbReference>
<proteinExistence type="inferred from homology"/>
<dbReference type="GO" id="GO:0042274">
    <property type="term" value="P:ribosomal small subunit biogenesis"/>
    <property type="evidence" value="ECO:0007669"/>
    <property type="project" value="UniProtKB-UniRule"/>
</dbReference>
<dbReference type="GO" id="GO:0005737">
    <property type="term" value="C:cytoplasm"/>
    <property type="evidence" value="ECO:0007669"/>
    <property type="project" value="UniProtKB-SubCell"/>
</dbReference>
<dbReference type="InterPro" id="IPR002676">
    <property type="entry name" value="RimM_N"/>
</dbReference>
<feature type="domain" description="RimM N-terminal" evidence="6">
    <location>
        <begin position="1"/>
        <end position="80"/>
    </location>
</feature>
<sequence>MGKIGKTYGILGWMKIFSFTENQEKIFDYKPWFILKEKKMEKIQPKAWKNYKNNFIFCVKNISDASEAKKLTNLNIFINRNILPKLPHDEYYWNDIISCNVFNTQKKYLGKVINLIRTQYNDIIVIEYLSKKKYKKIIIPFIDQKIIQNVNIKTKTIIVNWNENEQ</sequence>
<keyword evidence="3 5" id="KW-0698">rRNA processing</keyword>
<dbReference type="Gene3D" id="2.40.30.60">
    <property type="entry name" value="RimM"/>
    <property type="match status" value="1"/>
</dbReference>
<dbReference type="RefSeq" id="WP_158341172.1">
    <property type="nucleotide sequence ID" value="NZ_CP029161.1"/>
</dbReference>
<keyword evidence="2 5" id="KW-0690">Ribosome biogenesis</keyword>
<evidence type="ECO:0000256" key="4">
    <source>
        <dbReference type="ARBA" id="ARBA00023186"/>
    </source>
</evidence>
<reference evidence="8 9" key="1">
    <citation type="submission" date="2018-04" db="EMBL/GenBank/DDBJ databases">
        <title>Genome sequence of Buchnera aphidicola from Melaphis sacchari.</title>
        <authorList>
            <person name="Geib S.M."/>
            <person name="Palmer N.A."/>
            <person name="Sattler S.E."/>
            <person name="Sarath G."/>
        </authorList>
    </citation>
    <scope>NUCLEOTIDE SEQUENCE [LARGE SCALE GENOMIC DNA]</scope>
    <source>
        <strain evidence="8 9">LSU</strain>
    </source>
</reference>
<dbReference type="GO" id="GO:0006364">
    <property type="term" value="P:rRNA processing"/>
    <property type="evidence" value="ECO:0007669"/>
    <property type="project" value="UniProtKB-UniRule"/>
</dbReference>
<evidence type="ECO:0000313" key="8">
    <source>
        <dbReference type="EMBL" id="AWH90401.1"/>
    </source>
</evidence>